<dbReference type="InterPro" id="IPR003390">
    <property type="entry name" value="DNA_integrity_scan_DisA_N"/>
</dbReference>
<dbReference type="EMBL" id="JAGGMV010000003">
    <property type="protein sequence ID" value="MBP2201696.1"/>
    <property type="molecule type" value="Genomic_DNA"/>
</dbReference>
<evidence type="ECO:0000256" key="4">
    <source>
        <dbReference type="ARBA" id="ARBA00022741"/>
    </source>
</evidence>
<evidence type="ECO:0000256" key="2">
    <source>
        <dbReference type="ARBA" id="ARBA00022679"/>
    </source>
</evidence>
<comment type="similarity">
    <text evidence="6">Belongs to the adenylate cyclase family. DacZ subfamily.</text>
</comment>
<comment type="function">
    <text evidence="6">Diadenylate cyclase that catalyzes the condensation of 2 ATP molecules into cyclic di-AMP (c-di-AMP). c-di-AMP is a second messenger for intracellular signal transduction involved in the control of important regulatory processes such as osmoregulation.</text>
</comment>
<dbReference type="InterPro" id="IPR036918">
    <property type="entry name" value="Pyrv_Knase_C_sf"/>
</dbReference>
<evidence type="ECO:0000313" key="8">
    <source>
        <dbReference type="EMBL" id="MBP2201696.1"/>
    </source>
</evidence>
<dbReference type="SUPFAM" id="SSF143597">
    <property type="entry name" value="YojJ-like"/>
    <property type="match status" value="1"/>
</dbReference>
<comment type="cofactor">
    <cofactor evidence="6">
        <name>Mn(2+)</name>
        <dbReference type="ChEBI" id="CHEBI:29035"/>
    </cofactor>
</comment>
<dbReference type="GO" id="GO:0005524">
    <property type="term" value="F:ATP binding"/>
    <property type="evidence" value="ECO:0007669"/>
    <property type="project" value="UniProtKB-UniRule"/>
</dbReference>
<organism evidence="8 9">
    <name type="scientific">Methanococcus voltae</name>
    <dbReference type="NCBI Taxonomy" id="2188"/>
    <lineage>
        <taxon>Archaea</taxon>
        <taxon>Methanobacteriati</taxon>
        <taxon>Methanobacteriota</taxon>
        <taxon>Methanomada group</taxon>
        <taxon>Methanococci</taxon>
        <taxon>Methanococcales</taxon>
        <taxon>Methanococcaceae</taxon>
        <taxon>Methanococcus</taxon>
    </lineage>
</organism>
<protein>
    <recommendedName>
        <fullName evidence="6">Diadenylate cyclase</fullName>
        <shortName evidence="6">DAC</shortName>
        <ecNumber evidence="6">2.7.7.85</ecNumber>
    </recommendedName>
    <alternativeName>
        <fullName evidence="6">Cyclic-di-AMP synthase</fullName>
        <shortName evidence="6">c-di-AMP synthase</shortName>
    </alternativeName>
</protein>
<comment type="caution">
    <text evidence="8">The sequence shown here is derived from an EMBL/GenBank/DDBJ whole genome shotgun (WGS) entry which is preliminary data.</text>
</comment>
<evidence type="ECO:0000256" key="6">
    <source>
        <dbReference type="HAMAP-Rule" id="MF_00840"/>
    </source>
</evidence>
<dbReference type="RefSeq" id="WP_209591178.1">
    <property type="nucleotide sequence ID" value="NZ_JAGGMU010000003.1"/>
</dbReference>
<dbReference type="InterPro" id="IPR036888">
    <property type="entry name" value="DNA_integrity_DisA_N_sf"/>
</dbReference>
<comment type="catalytic activity">
    <reaction evidence="1 6">
        <text>2 ATP = 3',3'-c-di-AMP + 2 diphosphate</text>
        <dbReference type="Rhea" id="RHEA:35655"/>
        <dbReference type="ChEBI" id="CHEBI:30616"/>
        <dbReference type="ChEBI" id="CHEBI:33019"/>
        <dbReference type="ChEBI" id="CHEBI:71500"/>
        <dbReference type="EC" id="2.7.7.85"/>
    </reaction>
</comment>
<dbReference type="PROSITE" id="PS51794">
    <property type="entry name" value="DAC"/>
    <property type="match status" value="1"/>
</dbReference>
<accession>A0A8J7RMP0</accession>
<name>A0A8J7RMP0_METVO</name>
<dbReference type="SUPFAM" id="SSF52935">
    <property type="entry name" value="PK C-terminal domain-like"/>
    <property type="match status" value="1"/>
</dbReference>
<dbReference type="Gene3D" id="3.40.1700.10">
    <property type="entry name" value="DNA integrity scanning protein, DisA, N-terminal domain"/>
    <property type="match status" value="1"/>
</dbReference>
<dbReference type="InterPro" id="IPR014499">
    <property type="entry name" value="DAC_DacZ"/>
</dbReference>
<keyword evidence="3 6" id="KW-0548">Nucleotidyltransferase</keyword>
<evidence type="ECO:0000259" key="7">
    <source>
        <dbReference type="PROSITE" id="PS51794"/>
    </source>
</evidence>
<sequence length="292" mass="32164">MDKIKYVIRHGLELSNDLNADTVLIFTESGSSYEQYKKIILENPKLVKTGLKVIVATPNSDTYFKLKNEPIIPILMNYGKNSRVSTVNQAMIVLLENGFLNIGELIVSIFGTSKVSISNNISVLEVDDYPDFVRFYNYISSLDDIKRKVILEALNIGIELSVEGREGKPVGTTFLIGEKTELLKMTTPLILNPFECHDAIIFDKKVKGTLKELSTIDGAFLIDYIGNVFGGGRYINCGGAKINLPHGLGARHYSAATITKYIDCVAITLSASGGIVRVFDNGEILAEFKPNS</sequence>
<dbReference type="Pfam" id="PF02457">
    <property type="entry name" value="DAC"/>
    <property type="match status" value="1"/>
</dbReference>
<keyword evidence="6" id="KW-0464">Manganese</keyword>
<dbReference type="HAMAP" id="MF_00840">
    <property type="entry name" value="DacZ"/>
    <property type="match status" value="1"/>
</dbReference>
<dbReference type="GO" id="GO:0106408">
    <property type="term" value="F:diadenylate cyclase activity"/>
    <property type="evidence" value="ECO:0007669"/>
    <property type="project" value="UniProtKB-EC"/>
</dbReference>
<dbReference type="PANTHER" id="PTHR34185">
    <property type="entry name" value="DIADENYLATE CYCLASE"/>
    <property type="match status" value="1"/>
</dbReference>
<dbReference type="AlphaFoldDB" id="A0A8J7RMP0"/>
<gene>
    <name evidence="6" type="primary">dacZ</name>
    <name evidence="8" type="ORF">J3E07_001121</name>
</gene>
<evidence type="ECO:0000256" key="5">
    <source>
        <dbReference type="ARBA" id="ARBA00022840"/>
    </source>
</evidence>
<keyword evidence="4 6" id="KW-0547">Nucleotide-binding</keyword>
<dbReference type="GO" id="GO:0030145">
    <property type="term" value="F:manganese ion binding"/>
    <property type="evidence" value="ECO:0007669"/>
    <property type="project" value="UniProtKB-UniRule"/>
</dbReference>
<dbReference type="PANTHER" id="PTHR34185:SF1">
    <property type="entry name" value="DIADENYLATE CYCLASE"/>
    <property type="match status" value="1"/>
</dbReference>
<feature type="domain" description="DAC" evidence="7">
    <location>
        <begin position="129"/>
        <end position="290"/>
    </location>
</feature>
<dbReference type="GO" id="GO:0004016">
    <property type="term" value="F:adenylate cyclase activity"/>
    <property type="evidence" value="ECO:0007669"/>
    <property type="project" value="UniProtKB-UniRule"/>
</dbReference>
<keyword evidence="5 6" id="KW-0067">ATP-binding</keyword>
<dbReference type="Gene3D" id="3.40.1380.20">
    <property type="entry name" value="Pyruvate kinase, C-terminal domain"/>
    <property type="match status" value="1"/>
</dbReference>
<evidence type="ECO:0000256" key="3">
    <source>
        <dbReference type="ARBA" id="ARBA00022695"/>
    </source>
</evidence>
<evidence type="ECO:0000313" key="9">
    <source>
        <dbReference type="Proteomes" id="UP000740329"/>
    </source>
</evidence>
<dbReference type="InterPro" id="IPR050338">
    <property type="entry name" value="DisA"/>
</dbReference>
<reference evidence="8" key="1">
    <citation type="submission" date="2021-03" db="EMBL/GenBank/DDBJ databases">
        <title>Genomic Encyclopedia of Type Strains, Phase IV (KMG-V): Genome sequencing to study the core and pangenomes of soil and plant-associated prokaryotes.</title>
        <authorList>
            <person name="Whitman W."/>
        </authorList>
    </citation>
    <scope>NUCLEOTIDE SEQUENCE</scope>
    <source>
        <strain evidence="8">C4</strain>
    </source>
</reference>
<evidence type="ECO:0000256" key="1">
    <source>
        <dbReference type="ARBA" id="ARBA00000877"/>
    </source>
</evidence>
<proteinExistence type="inferred from homology"/>
<dbReference type="OrthoDB" id="85944at2157"/>
<dbReference type="Proteomes" id="UP000740329">
    <property type="component" value="Unassembled WGS sequence"/>
</dbReference>
<keyword evidence="2 6" id="KW-0808">Transferase</keyword>
<dbReference type="EC" id="2.7.7.85" evidence="6"/>